<evidence type="ECO:0000256" key="3">
    <source>
        <dbReference type="ARBA" id="ARBA00022695"/>
    </source>
</evidence>
<dbReference type="GO" id="GO:0046872">
    <property type="term" value="F:metal ion binding"/>
    <property type="evidence" value="ECO:0007669"/>
    <property type="project" value="UniProtKB-KW"/>
</dbReference>
<dbReference type="PANTHER" id="PTHR34047:SF7">
    <property type="entry name" value="RNA-DIRECTED DNA POLYMERASE"/>
    <property type="match status" value="1"/>
</dbReference>
<keyword evidence="7" id="KW-0051">Antiviral defense</keyword>
<dbReference type="InterPro" id="IPR051083">
    <property type="entry name" value="GrpII_Intron_Splice-Mob/Def"/>
</dbReference>
<dbReference type="PRINTS" id="PR00866">
    <property type="entry name" value="RNADNAPOLMS"/>
</dbReference>
<evidence type="ECO:0000313" key="11">
    <source>
        <dbReference type="EMBL" id="TWU27828.1"/>
    </source>
</evidence>
<organism evidence="11 12">
    <name type="scientific">Bythopirellula polymerisocia</name>
    <dbReference type="NCBI Taxonomy" id="2528003"/>
    <lineage>
        <taxon>Bacteria</taxon>
        <taxon>Pseudomonadati</taxon>
        <taxon>Planctomycetota</taxon>
        <taxon>Planctomycetia</taxon>
        <taxon>Pirellulales</taxon>
        <taxon>Lacipirellulaceae</taxon>
        <taxon>Bythopirellula</taxon>
    </lineage>
</organism>
<keyword evidence="5" id="KW-0460">Magnesium</keyword>
<accession>A0A5C6CTV0</accession>
<evidence type="ECO:0000256" key="4">
    <source>
        <dbReference type="ARBA" id="ARBA00022723"/>
    </source>
</evidence>
<dbReference type="GO" id="GO:0051607">
    <property type="term" value="P:defense response to virus"/>
    <property type="evidence" value="ECO:0007669"/>
    <property type="project" value="UniProtKB-KW"/>
</dbReference>
<evidence type="ECO:0000256" key="8">
    <source>
        <dbReference type="ARBA" id="ARBA00034120"/>
    </source>
</evidence>
<keyword evidence="12" id="KW-1185">Reference proteome</keyword>
<proteinExistence type="inferred from homology"/>
<evidence type="ECO:0000256" key="1">
    <source>
        <dbReference type="ARBA" id="ARBA00012493"/>
    </source>
</evidence>
<evidence type="ECO:0000259" key="10">
    <source>
        <dbReference type="PROSITE" id="PS50878"/>
    </source>
</evidence>
<feature type="domain" description="Reverse transcriptase" evidence="10">
    <location>
        <begin position="131"/>
        <end position="372"/>
    </location>
</feature>
<name>A0A5C6CTV0_9BACT</name>
<keyword evidence="2" id="KW-0808">Transferase</keyword>
<dbReference type="EC" id="2.7.7.49" evidence="1"/>
<dbReference type="InterPro" id="IPR043502">
    <property type="entry name" value="DNA/RNA_pol_sf"/>
</dbReference>
<dbReference type="InterPro" id="IPR000477">
    <property type="entry name" value="RT_dom"/>
</dbReference>
<gene>
    <name evidence="11" type="ORF">Pla144_26050</name>
</gene>
<evidence type="ECO:0000256" key="5">
    <source>
        <dbReference type="ARBA" id="ARBA00022842"/>
    </source>
</evidence>
<sequence length="440" mass="50081">MSTRNHTANALARIFLAGKFESDEMVERASHLLAKRWRWLRPLARRVVAAYDGKPLPRSIALTKFILSDLGFSRALEKHEVHVVHPLINVPTMNPIAVANTWRLPSICTIKELADLLSITVSELNWFADLKLFEYKRNRGALRHYRYRPVTKRFGRIRLIEAPKPRLKVIQTLILSTILNNVPPHTAAHGFRRGRSIKTFAEPHTDKMAVLKIDLSDFFPSISIARVQSLFRALGYPELVADTLAGLCSNATPLDVWDSPKVDSPAKNIRQVRWLYANPHLPQGAPTSPTLANLCAYRLDCRLSALAESVGAVYTRYADDLAFSGDDSFARVAKRFQIHVCATAMEEGFRVHHRKTRIMRRGVRQRIAGLVVNKHLNLARNDIDRLKAILTNCIRFGAHTQNRSEQDDFRAHLYGRVAFVESINPRKGSKLRQLLEQVEW</sequence>
<dbReference type="PANTHER" id="PTHR34047">
    <property type="entry name" value="NUCLEAR INTRON MATURASE 1, MITOCHONDRIAL-RELATED"/>
    <property type="match status" value="1"/>
</dbReference>
<reference evidence="11 12" key="1">
    <citation type="submission" date="2019-02" db="EMBL/GenBank/DDBJ databases">
        <title>Deep-cultivation of Planctomycetes and their phenomic and genomic characterization uncovers novel biology.</title>
        <authorList>
            <person name="Wiegand S."/>
            <person name="Jogler M."/>
            <person name="Boedeker C."/>
            <person name="Pinto D."/>
            <person name="Vollmers J."/>
            <person name="Rivas-Marin E."/>
            <person name="Kohn T."/>
            <person name="Peeters S.H."/>
            <person name="Heuer A."/>
            <person name="Rast P."/>
            <person name="Oberbeckmann S."/>
            <person name="Bunk B."/>
            <person name="Jeske O."/>
            <person name="Meyerdierks A."/>
            <person name="Storesund J.E."/>
            <person name="Kallscheuer N."/>
            <person name="Luecker S."/>
            <person name="Lage O.M."/>
            <person name="Pohl T."/>
            <person name="Merkel B.J."/>
            <person name="Hornburger P."/>
            <person name="Mueller R.-W."/>
            <person name="Bruemmer F."/>
            <person name="Labrenz M."/>
            <person name="Spormann A.M."/>
            <person name="Op Den Camp H."/>
            <person name="Overmann J."/>
            <person name="Amann R."/>
            <person name="Jetten M.S.M."/>
            <person name="Mascher T."/>
            <person name="Medema M.H."/>
            <person name="Devos D.P."/>
            <person name="Kaster A.-K."/>
            <person name="Ovreas L."/>
            <person name="Rohde M."/>
            <person name="Galperin M.Y."/>
            <person name="Jogler C."/>
        </authorList>
    </citation>
    <scope>NUCLEOTIDE SEQUENCE [LARGE SCALE GENOMIC DNA]</scope>
    <source>
        <strain evidence="11 12">Pla144</strain>
    </source>
</reference>
<dbReference type="SUPFAM" id="SSF56672">
    <property type="entry name" value="DNA/RNA polymerases"/>
    <property type="match status" value="1"/>
</dbReference>
<evidence type="ECO:0000256" key="9">
    <source>
        <dbReference type="ARBA" id="ARBA00048173"/>
    </source>
</evidence>
<dbReference type="OrthoDB" id="9788687at2"/>
<dbReference type="PROSITE" id="PS50878">
    <property type="entry name" value="RT_POL"/>
    <property type="match status" value="1"/>
</dbReference>
<comment type="similarity">
    <text evidence="8">Belongs to the bacterial reverse transcriptase family.</text>
</comment>
<dbReference type="InterPro" id="IPR000123">
    <property type="entry name" value="Reverse_transcriptase_msDNA"/>
</dbReference>
<comment type="catalytic activity">
    <reaction evidence="9">
        <text>DNA(n) + a 2'-deoxyribonucleoside 5'-triphosphate = DNA(n+1) + diphosphate</text>
        <dbReference type="Rhea" id="RHEA:22508"/>
        <dbReference type="Rhea" id="RHEA-COMP:17339"/>
        <dbReference type="Rhea" id="RHEA-COMP:17340"/>
        <dbReference type="ChEBI" id="CHEBI:33019"/>
        <dbReference type="ChEBI" id="CHEBI:61560"/>
        <dbReference type="ChEBI" id="CHEBI:173112"/>
        <dbReference type="EC" id="2.7.7.49"/>
    </reaction>
</comment>
<keyword evidence="3" id="KW-0548">Nucleotidyltransferase</keyword>
<dbReference type="GO" id="GO:0003964">
    <property type="term" value="F:RNA-directed DNA polymerase activity"/>
    <property type="evidence" value="ECO:0007669"/>
    <property type="project" value="UniProtKB-KW"/>
</dbReference>
<evidence type="ECO:0000256" key="6">
    <source>
        <dbReference type="ARBA" id="ARBA00022918"/>
    </source>
</evidence>
<dbReference type="GO" id="GO:0003723">
    <property type="term" value="F:RNA binding"/>
    <property type="evidence" value="ECO:0007669"/>
    <property type="project" value="InterPro"/>
</dbReference>
<keyword evidence="4" id="KW-0479">Metal-binding</keyword>
<evidence type="ECO:0000256" key="7">
    <source>
        <dbReference type="ARBA" id="ARBA00023118"/>
    </source>
</evidence>
<dbReference type="Pfam" id="PF00078">
    <property type="entry name" value="RVT_1"/>
    <property type="match status" value="1"/>
</dbReference>
<dbReference type="AlphaFoldDB" id="A0A5C6CTV0"/>
<dbReference type="EMBL" id="SJPS01000003">
    <property type="protein sequence ID" value="TWU27828.1"/>
    <property type="molecule type" value="Genomic_DNA"/>
</dbReference>
<dbReference type="Proteomes" id="UP000318437">
    <property type="component" value="Unassembled WGS sequence"/>
</dbReference>
<keyword evidence="6 11" id="KW-0695">RNA-directed DNA polymerase</keyword>
<protein>
    <recommendedName>
        <fullName evidence="1">RNA-directed DNA polymerase</fullName>
        <ecNumber evidence="1">2.7.7.49</ecNumber>
    </recommendedName>
</protein>
<dbReference type="CDD" id="cd03487">
    <property type="entry name" value="RT_Bac_retron_II"/>
    <property type="match status" value="1"/>
</dbReference>
<evidence type="ECO:0000313" key="12">
    <source>
        <dbReference type="Proteomes" id="UP000318437"/>
    </source>
</evidence>
<comment type="caution">
    <text evidence="11">The sequence shown here is derived from an EMBL/GenBank/DDBJ whole genome shotgun (WGS) entry which is preliminary data.</text>
</comment>
<evidence type="ECO:0000256" key="2">
    <source>
        <dbReference type="ARBA" id="ARBA00022679"/>
    </source>
</evidence>